<dbReference type="InterPro" id="IPR020323">
    <property type="entry name" value="DUF2716"/>
</dbReference>
<name>A0ABX4XS90_9LIST</name>
<dbReference type="Pfam" id="PF10898">
    <property type="entry name" value="DUF2716"/>
    <property type="match status" value="1"/>
</dbReference>
<proteinExistence type="predicted"/>
<evidence type="ECO:0000313" key="1">
    <source>
        <dbReference type="EMBL" id="PNP95015.1"/>
    </source>
</evidence>
<organism evidence="1 2">
    <name type="scientific">Listeria newyorkensis</name>
    <dbReference type="NCBI Taxonomy" id="1497681"/>
    <lineage>
        <taxon>Bacteria</taxon>
        <taxon>Bacillati</taxon>
        <taxon>Bacillota</taxon>
        <taxon>Bacilli</taxon>
        <taxon>Bacillales</taxon>
        <taxon>Listeriaceae</taxon>
        <taxon>Listeria</taxon>
    </lineage>
</organism>
<reference evidence="1 2" key="1">
    <citation type="submission" date="2016-11" db="EMBL/GenBank/DDBJ databases">
        <title>Whole Genome Sequence of Listeria newyorkensis.</title>
        <authorList>
            <person name="Frink S."/>
            <person name="Morales C."/>
            <person name="Kiang D."/>
        </authorList>
    </citation>
    <scope>NUCLEOTIDE SEQUENCE [LARGE SCALE GENOMIC DNA]</scope>
    <source>
        <strain evidence="1 2">F1604011-044</strain>
    </source>
</reference>
<keyword evidence="2" id="KW-1185">Reference proteome</keyword>
<protein>
    <recommendedName>
        <fullName evidence="3">DUF2716 domain-containing protein</fullName>
    </recommendedName>
</protein>
<evidence type="ECO:0008006" key="3">
    <source>
        <dbReference type="Google" id="ProtNLM"/>
    </source>
</evidence>
<comment type="caution">
    <text evidence="1">The sequence shown here is derived from an EMBL/GenBank/DDBJ whole genome shotgun (WGS) entry which is preliminary data.</text>
</comment>
<evidence type="ECO:0000313" key="2">
    <source>
        <dbReference type="Proteomes" id="UP000236500"/>
    </source>
</evidence>
<accession>A0ABX4XS90</accession>
<sequence length="168" mass="20128">MMEWYEIEHWRAVDEKFHARYNFQPLCSIFAKGIEPRDSNVVFKEYKMAVKRTYTENDDLEQAYFDGEKWTKELFLRFFGEEMYALDSYHDYYRFLVNTEYPRGEFGEWCVPYLPDGDYYFFLNMDMSLAWLGHPWRNTVTVVGAELVAYIEENGCPFLEGEPASPSK</sequence>
<gene>
    <name evidence="1" type="ORF">BMT55_01310</name>
</gene>
<dbReference type="RefSeq" id="WP_052171348.1">
    <property type="nucleotide sequence ID" value="NZ_BJEY01000002.1"/>
</dbReference>
<dbReference type="Proteomes" id="UP000236500">
    <property type="component" value="Unassembled WGS sequence"/>
</dbReference>
<dbReference type="EMBL" id="MPDH01000001">
    <property type="protein sequence ID" value="PNP95015.1"/>
    <property type="molecule type" value="Genomic_DNA"/>
</dbReference>